<reference evidence="2" key="1">
    <citation type="submission" date="2021-02" db="EMBL/GenBank/DDBJ databases">
        <authorList>
            <person name="Nowell W R."/>
        </authorList>
    </citation>
    <scope>NUCLEOTIDE SEQUENCE</scope>
</reference>
<evidence type="ECO:0000313" key="3">
    <source>
        <dbReference type="Proteomes" id="UP000682733"/>
    </source>
</evidence>
<dbReference type="EMBL" id="CAJOBA010048377">
    <property type="protein sequence ID" value="CAF4211721.1"/>
    <property type="molecule type" value="Genomic_DNA"/>
</dbReference>
<protein>
    <submittedName>
        <fullName evidence="2">Uncharacterized protein</fullName>
    </submittedName>
</protein>
<dbReference type="Proteomes" id="UP000682733">
    <property type="component" value="Unassembled WGS sequence"/>
</dbReference>
<comment type="caution">
    <text evidence="2">The sequence shown here is derived from an EMBL/GenBank/DDBJ whole genome shotgun (WGS) entry which is preliminary data.</text>
</comment>
<proteinExistence type="predicted"/>
<dbReference type="EMBL" id="CAJNOK010026636">
    <property type="protein sequence ID" value="CAF1406160.1"/>
    <property type="molecule type" value="Genomic_DNA"/>
</dbReference>
<organism evidence="2 3">
    <name type="scientific">Didymodactylos carnosus</name>
    <dbReference type="NCBI Taxonomy" id="1234261"/>
    <lineage>
        <taxon>Eukaryota</taxon>
        <taxon>Metazoa</taxon>
        <taxon>Spiralia</taxon>
        <taxon>Gnathifera</taxon>
        <taxon>Rotifera</taxon>
        <taxon>Eurotatoria</taxon>
        <taxon>Bdelloidea</taxon>
        <taxon>Philodinida</taxon>
        <taxon>Philodinidae</taxon>
        <taxon>Didymodactylos</taxon>
    </lineage>
</organism>
<sequence>NYIQGIILCISAISIWREKILNRNKNLIKSIITKDKVSKHDIIKLQSWLNLKEIDSKNNNNASMKIIWLIRNVFFPIINQFTSTTVEGVCRFECGNCIQTFRTTAVYDVIQLMNKKHTMQIVDELHEFFDASQCDKNCPKCNFFMKKTFQVTKWPPVILLFITDYVSCVNAIRPPPTKINLTDYTSHENICLNSGSTYDVVSYLSWKDVSNMDSIVGVARYLKTWTTNLHSKKRIKQGNDLLQHYATASIIVLETLRTLVADYLQSFLSVVDYQHTVNSAHLFNSFTDVLMSLQQCGNEQIQRLIKNFQFSKKNVSLFLTSVLLRKVREKIRKVHVHHKHVCPVSSDSNGLDLHTTGVHLFIYNSVKPMEAKSITKHSSLKTCQSCKQPMNNTLLVINEQYFTLLPKKILIVYAEEENYFKVVNQQCGLQDYETKIGHNYRLSAVIITTRFSDSIIIVKKDKQHGWIHSDEHPYKKTKPITLDSIDVLVSMSKKIIGIYDEMNSEYQMFSRLLQRQEDVYVFFLSASQAV</sequence>
<gene>
    <name evidence="1" type="ORF">OVA965_LOCUS33205</name>
    <name evidence="2" type="ORF">TMI583_LOCUS34089</name>
</gene>
<accession>A0A8S2S826</accession>
<name>A0A8S2S826_9BILA</name>
<evidence type="ECO:0000313" key="1">
    <source>
        <dbReference type="EMBL" id="CAF1406160.1"/>
    </source>
</evidence>
<dbReference type="AlphaFoldDB" id="A0A8S2S826"/>
<feature type="non-terminal residue" evidence="2">
    <location>
        <position position="1"/>
    </location>
</feature>
<evidence type="ECO:0000313" key="2">
    <source>
        <dbReference type="EMBL" id="CAF4211721.1"/>
    </source>
</evidence>
<dbReference type="Proteomes" id="UP000677228">
    <property type="component" value="Unassembled WGS sequence"/>
</dbReference>